<reference evidence="2 3" key="1">
    <citation type="journal article" date="2023" name="BMC Biol.">
        <title>The compact genome of the sponge Oopsacas minuta (Hexactinellida) is lacking key metazoan core genes.</title>
        <authorList>
            <person name="Santini S."/>
            <person name="Schenkelaars Q."/>
            <person name="Jourda C."/>
            <person name="Duchesne M."/>
            <person name="Belahbib H."/>
            <person name="Rocher C."/>
            <person name="Selva M."/>
            <person name="Riesgo A."/>
            <person name="Vervoort M."/>
            <person name="Leys S.P."/>
            <person name="Kodjabachian L."/>
            <person name="Le Bivic A."/>
            <person name="Borchiellini C."/>
            <person name="Claverie J.M."/>
            <person name="Renard E."/>
        </authorList>
    </citation>
    <scope>NUCLEOTIDE SEQUENCE [LARGE SCALE GENOMIC DNA]</scope>
    <source>
        <strain evidence="2">SPO-2</strain>
    </source>
</reference>
<evidence type="ECO:0000256" key="1">
    <source>
        <dbReference type="SAM" id="MobiDB-lite"/>
    </source>
</evidence>
<dbReference type="AlphaFoldDB" id="A0AAV7JGN3"/>
<feature type="region of interest" description="Disordered" evidence="1">
    <location>
        <begin position="289"/>
        <end position="310"/>
    </location>
</feature>
<protein>
    <submittedName>
        <fullName evidence="2">Sharpin</fullName>
    </submittedName>
</protein>
<accession>A0AAV7JGN3</accession>
<sequence>MSREGLALPPPVFGLKHRPAAPQALQIQIQVPCQISKYVNEKWDMLSTNALVQLVNQSNIELLRVLDIQNQPMVDQPLTELKWTALTPLTFELDILREGILENVYAVTFADDQHSQQFNKAFEESNNRNLLSSDQLYPFLVPLTDAIQRGDANEAMNRFRYLCHFPAEQRRFRIVAEPPLTPEEIKLRNTVNINITVENCEGNEAEITLRVPKGSSIGDLKEIMFMTYEIPPEVQKWLGEQSLFKTSDSVLENNGEPKKIYLYILNAAKVGLNRVDFMRRLETSRNNLKQKKAPVVAPQELHHPTHEDDVPLPAIVDHVYSHRGPHMEHSNPHMGQNPPTSSYMPSYPQDSVPSDTLSQEEESPKFLPGVLWTCNCKYTNAWESIRCEKCRNTRDTVVKP</sequence>
<proteinExistence type="predicted"/>
<organism evidence="2 3">
    <name type="scientific">Oopsacas minuta</name>
    <dbReference type="NCBI Taxonomy" id="111878"/>
    <lineage>
        <taxon>Eukaryota</taxon>
        <taxon>Metazoa</taxon>
        <taxon>Porifera</taxon>
        <taxon>Hexactinellida</taxon>
        <taxon>Hexasterophora</taxon>
        <taxon>Lyssacinosida</taxon>
        <taxon>Leucopsacidae</taxon>
        <taxon>Oopsacas</taxon>
    </lineage>
</organism>
<gene>
    <name evidence="2" type="ORF">LOD99_8286</name>
</gene>
<dbReference type="Proteomes" id="UP001165289">
    <property type="component" value="Unassembled WGS sequence"/>
</dbReference>
<feature type="compositionally biased region" description="Polar residues" evidence="1">
    <location>
        <begin position="333"/>
        <end position="357"/>
    </location>
</feature>
<dbReference type="InterPro" id="IPR029071">
    <property type="entry name" value="Ubiquitin-like_domsf"/>
</dbReference>
<feature type="region of interest" description="Disordered" evidence="1">
    <location>
        <begin position="322"/>
        <end position="362"/>
    </location>
</feature>
<feature type="compositionally biased region" description="Basic and acidic residues" evidence="1">
    <location>
        <begin position="300"/>
        <end position="309"/>
    </location>
</feature>
<keyword evidence="3" id="KW-1185">Reference proteome</keyword>
<comment type="caution">
    <text evidence="2">The sequence shown here is derived from an EMBL/GenBank/DDBJ whole genome shotgun (WGS) entry which is preliminary data.</text>
</comment>
<dbReference type="EMBL" id="JAKMXF010000334">
    <property type="protein sequence ID" value="KAI6647958.1"/>
    <property type="molecule type" value="Genomic_DNA"/>
</dbReference>
<name>A0AAV7JGN3_9METZ</name>
<dbReference type="Gene3D" id="3.10.20.90">
    <property type="entry name" value="Phosphatidylinositol 3-kinase Catalytic Subunit, Chain A, domain 1"/>
    <property type="match status" value="1"/>
</dbReference>
<dbReference type="SUPFAM" id="SSF54236">
    <property type="entry name" value="Ubiquitin-like"/>
    <property type="match status" value="1"/>
</dbReference>
<evidence type="ECO:0000313" key="3">
    <source>
        <dbReference type="Proteomes" id="UP001165289"/>
    </source>
</evidence>
<evidence type="ECO:0000313" key="2">
    <source>
        <dbReference type="EMBL" id="KAI6647958.1"/>
    </source>
</evidence>